<proteinExistence type="predicted"/>
<dbReference type="EMBL" id="AVOT02047107">
    <property type="protein sequence ID" value="MBW0542386.1"/>
    <property type="molecule type" value="Genomic_DNA"/>
</dbReference>
<name>A0A9Q3FLG8_9BASI</name>
<sequence length="123" mass="14002">MREPYRAANRFAPLKSNRSDFAEWLSFLNRVLCVALKTAMLIDDSPSLIKNRSLEENRAICHFLDASIPHKFALCIGFMHSQLTAKEFFDAIKVRCCPGNRFKKLRIVRKMLGMLVKNGSGAP</sequence>
<dbReference type="Proteomes" id="UP000765509">
    <property type="component" value="Unassembled WGS sequence"/>
</dbReference>
<organism evidence="1 2">
    <name type="scientific">Austropuccinia psidii MF-1</name>
    <dbReference type="NCBI Taxonomy" id="1389203"/>
    <lineage>
        <taxon>Eukaryota</taxon>
        <taxon>Fungi</taxon>
        <taxon>Dikarya</taxon>
        <taxon>Basidiomycota</taxon>
        <taxon>Pucciniomycotina</taxon>
        <taxon>Pucciniomycetes</taxon>
        <taxon>Pucciniales</taxon>
        <taxon>Sphaerophragmiaceae</taxon>
        <taxon>Austropuccinia</taxon>
    </lineage>
</organism>
<protein>
    <submittedName>
        <fullName evidence="1">Uncharacterized protein</fullName>
    </submittedName>
</protein>
<evidence type="ECO:0000313" key="2">
    <source>
        <dbReference type="Proteomes" id="UP000765509"/>
    </source>
</evidence>
<evidence type="ECO:0000313" key="1">
    <source>
        <dbReference type="EMBL" id="MBW0542386.1"/>
    </source>
</evidence>
<comment type="caution">
    <text evidence="1">The sequence shown here is derived from an EMBL/GenBank/DDBJ whole genome shotgun (WGS) entry which is preliminary data.</text>
</comment>
<accession>A0A9Q3FLG8</accession>
<reference evidence="1" key="1">
    <citation type="submission" date="2021-03" db="EMBL/GenBank/DDBJ databases">
        <title>Draft genome sequence of rust myrtle Austropuccinia psidii MF-1, a brazilian biotype.</title>
        <authorList>
            <person name="Quecine M.C."/>
            <person name="Pachon D.M.R."/>
            <person name="Bonatelli M.L."/>
            <person name="Correr F.H."/>
            <person name="Franceschini L.M."/>
            <person name="Leite T.F."/>
            <person name="Margarido G.R.A."/>
            <person name="Almeida C.A."/>
            <person name="Ferrarezi J.A."/>
            <person name="Labate C.A."/>
        </authorList>
    </citation>
    <scope>NUCLEOTIDE SEQUENCE</scope>
    <source>
        <strain evidence="1">MF-1</strain>
    </source>
</reference>
<keyword evidence="2" id="KW-1185">Reference proteome</keyword>
<dbReference type="OrthoDB" id="2505547at2759"/>
<gene>
    <name evidence="1" type="ORF">O181_082101</name>
</gene>
<dbReference type="AlphaFoldDB" id="A0A9Q3FLG8"/>